<evidence type="ECO:0000313" key="7">
    <source>
        <dbReference type="EMBL" id="MBB3038864.1"/>
    </source>
</evidence>
<evidence type="ECO:0000256" key="4">
    <source>
        <dbReference type="ARBA" id="ARBA00044936"/>
    </source>
</evidence>
<keyword evidence="3 5" id="KW-0131">Cell cycle</keyword>
<feature type="compositionally biased region" description="Basic and acidic residues" evidence="6">
    <location>
        <begin position="26"/>
        <end position="41"/>
    </location>
</feature>
<dbReference type="GO" id="GO:0043093">
    <property type="term" value="P:FtsZ-dependent cytokinesis"/>
    <property type="evidence" value="ECO:0007669"/>
    <property type="project" value="UniProtKB-UniRule"/>
</dbReference>
<keyword evidence="8" id="KW-1185">Reference proteome</keyword>
<dbReference type="RefSeq" id="WP_064439181.1">
    <property type="nucleotide sequence ID" value="NZ_BDDI01000004.1"/>
</dbReference>
<evidence type="ECO:0000256" key="6">
    <source>
        <dbReference type="SAM" id="MobiDB-lite"/>
    </source>
</evidence>
<organism evidence="7 8">
    <name type="scientific">Hoyosella altamirensis</name>
    <dbReference type="NCBI Taxonomy" id="616997"/>
    <lineage>
        <taxon>Bacteria</taxon>
        <taxon>Bacillati</taxon>
        <taxon>Actinomycetota</taxon>
        <taxon>Actinomycetes</taxon>
        <taxon>Mycobacteriales</taxon>
        <taxon>Hoyosellaceae</taxon>
        <taxon>Hoyosella</taxon>
    </lineage>
</organism>
<dbReference type="Pfam" id="PF04472">
    <property type="entry name" value="SepF"/>
    <property type="match status" value="1"/>
</dbReference>
<dbReference type="InterPro" id="IPR038594">
    <property type="entry name" value="SepF-like_sf"/>
</dbReference>
<feature type="compositionally biased region" description="Basic and acidic residues" evidence="6">
    <location>
        <begin position="52"/>
        <end position="90"/>
    </location>
</feature>
<accession>A0A839RRZ2</accession>
<proteinExistence type="inferred from homology"/>
<reference evidence="7 8" key="1">
    <citation type="submission" date="2020-08" db="EMBL/GenBank/DDBJ databases">
        <title>Sequencing the genomes of 1000 actinobacteria strains.</title>
        <authorList>
            <person name="Klenk H.-P."/>
        </authorList>
    </citation>
    <scope>NUCLEOTIDE SEQUENCE [LARGE SCALE GENOMIC DNA]</scope>
    <source>
        <strain evidence="7 8">DSM 45258</strain>
    </source>
</reference>
<evidence type="ECO:0000256" key="1">
    <source>
        <dbReference type="ARBA" id="ARBA00022618"/>
    </source>
</evidence>
<keyword evidence="1 5" id="KW-0132">Cell division</keyword>
<dbReference type="PANTHER" id="PTHR35798">
    <property type="entry name" value="CELL DIVISION PROTEIN SEPF"/>
    <property type="match status" value="1"/>
</dbReference>
<feature type="region of interest" description="Disordered" evidence="6">
    <location>
        <begin position="18"/>
        <end position="130"/>
    </location>
</feature>
<dbReference type="Gene3D" id="3.30.110.150">
    <property type="entry name" value="SepF-like protein"/>
    <property type="match status" value="1"/>
</dbReference>
<comment type="function">
    <text evidence="4 5">Cell division protein that is part of the divisome complex and is recruited early to the Z-ring. Probably stimulates Z-ring formation, perhaps through the cross-linking of FtsZ protofilaments. Its function overlaps with FtsA.</text>
</comment>
<dbReference type="InterPro" id="IPR023052">
    <property type="entry name" value="Cell_div_SepF"/>
</dbReference>
<feature type="compositionally biased region" description="Basic and acidic residues" evidence="6">
    <location>
        <begin position="116"/>
        <end position="129"/>
    </location>
</feature>
<dbReference type="InterPro" id="IPR007561">
    <property type="entry name" value="Cell_div_SepF/SepF-rel"/>
</dbReference>
<sequence>MSTLQKIKEYFALVPPAEYEDDYLDEPEHPRGRMRRDEEMPGYRPGTYVPPRRGERDDYPRGGFDRDGYERDGFDREGFDRDRFGVDPRAARGPQPGPAPEDFGRAPLRQPLQRAPRVDRHEGGPDRRPAAVMEEGSQLGKITTLRPRDYSEARTIGEQFREGVPVIMDLNDMPGADAKRLVDFAAGCAFALNGSFEKVASKVFLLSPADIDVSAEDRRRIAETGFYQAR</sequence>
<evidence type="ECO:0000313" key="8">
    <source>
        <dbReference type="Proteomes" id="UP000567922"/>
    </source>
</evidence>
<comment type="caution">
    <text evidence="7">The sequence shown here is derived from an EMBL/GenBank/DDBJ whole genome shotgun (WGS) entry which is preliminary data.</text>
</comment>
<comment type="subunit">
    <text evidence="5">Homodimer. Interacts with FtsZ.</text>
</comment>
<protein>
    <recommendedName>
        <fullName evidence="5">Cell division protein SepF</fullName>
    </recommendedName>
</protein>
<dbReference type="PANTHER" id="PTHR35798:SF1">
    <property type="entry name" value="CELL DIVISION PROTEIN SEPF"/>
    <property type="match status" value="1"/>
</dbReference>
<keyword evidence="5" id="KW-0963">Cytoplasm</keyword>
<comment type="subcellular location">
    <subcellularLocation>
        <location evidence="5">Cytoplasm</location>
    </subcellularLocation>
    <text evidence="5">Localizes to the division site, in a FtsZ-dependent manner.</text>
</comment>
<evidence type="ECO:0000256" key="2">
    <source>
        <dbReference type="ARBA" id="ARBA00023210"/>
    </source>
</evidence>
<keyword evidence="2 5" id="KW-0717">Septation</keyword>
<dbReference type="GO" id="GO:0000917">
    <property type="term" value="P:division septum assembly"/>
    <property type="evidence" value="ECO:0007669"/>
    <property type="project" value="UniProtKB-KW"/>
</dbReference>
<dbReference type="HAMAP" id="MF_01197">
    <property type="entry name" value="SepF"/>
    <property type="match status" value="1"/>
</dbReference>
<name>A0A839RRZ2_9ACTN</name>
<dbReference type="EMBL" id="JACHWS010000003">
    <property type="protein sequence ID" value="MBB3038864.1"/>
    <property type="molecule type" value="Genomic_DNA"/>
</dbReference>
<evidence type="ECO:0000256" key="5">
    <source>
        <dbReference type="HAMAP-Rule" id="MF_01197"/>
    </source>
</evidence>
<dbReference type="OrthoDB" id="3731101at2"/>
<dbReference type="GO" id="GO:0005737">
    <property type="term" value="C:cytoplasm"/>
    <property type="evidence" value="ECO:0007669"/>
    <property type="project" value="UniProtKB-SubCell"/>
</dbReference>
<comment type="similarity">
    <text evidence="5">Belongs to the SepF family.</text>
</comment>
<dbReference type="Proteomes" id="UP000567922">
    <property type="component" value="Unassembled WGS sequence"/>
</dbReference>
<gene>
    <name evidence="5" type="primary">sepF</name>
    <name evidence="7" type="ORF">FHU29_003333</name>
</gene>
<dbReference type="AlphaFoldDB" id="A0A839RRZ2"/>
<evidence type="ECO:0000256" key="3">
    <source>
        <dbReference type="ARBA" id="ARBA00023306"/>
    </source>
</evidence>